<evidence type="ECO:0000256" key="1">
    <source>
        <dbReference type="ARBA" id="ARBA00001917"/>
    </source>
</evidence>
<evidence type="ECO:0000256" key="8">
    <source>
        <dbReference type="ARBA" id="ARBA00023136"/>
    </source>
</evidence>
<dbReference type="GO" id="GO:0016491">
    <property type="term" value="F:oxidoreductase activity"/>
    <property type="evidence" value="ECO:0007669"/>
    <property type="project" value="TreeGrafter"/>
</dbReference>
<keyword evidence="8 10" id="KW-0472">Membrane</keyword>
<dbReference type="AlphaFoldDB" id="A0A542SZ87"/>
<evidence type="ECO:0000256" key="6">
    <source>
        <dbReference type="ARBA" id="ARBA00022692"/>
    </source>
</evidence>
<dbReference type="GO" id="GO:0005829">
    <property type="term" value="C:cytosol"/>
    <property type="evidence" value="ECO:0007669"/>
    <property type="project" value="TreeGrafter"/>
</dbReference>
<accession>A0A542SZ87</accession>
<evidence type="ECO:0000256" key="10">
    <source>
        <dbReference type="SAM" id="Phobius"/>
    </source>
</evidence>
<feature type="transmembrane region" description="Helical" evidence="10">
    <location>
        <begin position="363"/>
        <end position="384"/>
    </location>
</feature>
<dbReference type="InterPro" id="IPR019108">
    <property type="entry name" value="Caa3_assmbl_CtaG-rel"/>
</dbReference>
<dbReference type="InterPro" id="IPR029039">
    <property type="entry name" value="Flavoprotein-like_sf"/>
</dbReference>
<dbReference type="InterPro" id="IPR008254">
    <property type="entry name" value="Flavodoxin/NO_synth"/>
</dbReference>
<dbReference type="PROSITE" id="PS50902">
    <property type="entry name" value="FLAVODOXIN_LIKE"/>
    <property type="match status" value="1"/>
</dbReference>
<feature type="transmembrane region" description="Helical" evidence="10">
    <location>
        <begin position="337"/>
        <end position="357"/>
    </location>
</feature>
<evidence type="ECO:0000256" key="5">
    <source>
        <dbReference type="ARBA" id="ARBA00022643"/>
    </source>
</evidence>
<proteinExistence type="predicted"/>
<dbReference type="Pfam" id="PF00258">
    <property type="entry name" value="Flavodoxin_1"/>
    <property type="match status" value="1"/>
</dbReference>
<comment type="subcellular location">
    <subcellularLocation>
        <location evidence="2">Cell membrane</location>
        <topology evidence="2">Multi-pass membrane protein</topology>
    </subcellularLocation>
</comment>
<feature type="transmembrane region" description="Helical" evidence="10">
    <location>
        <begin position="490"/>
        <end position="513"/>
    </location>
</feature>
<dbReference type="GO" id="GO:0005886">
    <property type="term" value="C:plasma membrane"/>
    <property type="evidence" value="ECO:0007669"/>
    <property type="project" value="UniProtKB-SubCell"/>
</dbReference>
<feature type="transmembrane region" description="Helical" evidence="10">
    <location>
        <begin position="414"/>
        <end position="438"/>
    </location>
</feature>
<comment type="cofactor">
    <cofactor evidence="1">
        <name>FMN</name>
        <dbReference type="ChEBI" id="CHEBI:58210"/>
    </cofactor>
</comment>
<name>A0A542SZ87_9ACTN</name>
<evidence type="ECO:0000313" key="13">
    <source>
        <dbReference type="Proteomes" id="UP000318103"/>
    </source>
</evidence>
<feature type="transmembrane region" description="Helical" evidence="10">
    <location>
        <begin position="533"/>
        <end position="551"/>
    </location>
</feature>
<dbReference type="PANTHER" id="PTHR19384:SF128">
    <property type="entry name" value="NADPH OXIDOREDUCTASE A"/>
    <property type="match status" value="1"/>
</dbReference>
<keyword evidence="3" id="KW-1003">Cell membrane</keyword>
<keyword evidence="4" id="KW-0285">Flavoprotein</keyword>
<dbReference type="GO" id="GO:0050660">
    <property type="term" value="F:flavin adenine dinucleotide binding"/>
    <property type="evidence" value="ECO:0007669"/>
    <property type="project" value="TreeGrafter"/>
</dbReference>
<sequence length="613" mass="65873">MFADFASAAAQRLTADGHPASLLPMAEADPAALPSDADLLLITSTFGDGDAPDNGAGFWDTLAAAAAPRLKGGRYAVLAFGDSSYDDFCGHGRRLDRRMAELDAIRLAPRTDCAPDYETAAGAWLDRVLAALQSADGPALAPAPPSLRSPRGCPPEPPSHARHRPPRREPAAELPGAGKEVRRFTFDTRDSDTPLVYEAGDALAVHPVNRPDLVKEWLAVTRTEPGGTSVRPARAPDFTRPCSTPMPAFAPWGTSVVPSWIRAGSSLSGRRRTICMEGHAMTELSAGQLPELTTGRLLSAWHLDVPALLLVIALGVLYGWGVARLRGRGEPWPPARAVAFALLGLGALVVATMSALAVYDHVLFWPAAVQNILLDLVAPLGLALGDPLRLAVEALPEGAAGRVRRAMTGRLVRVLTFPLVSTALVLGTELTVYFTPYFETALRVGWLHELMYLHLLAAGSLFVVPVLTHEEALPAWCTHPVRAALVFLDGIVDAVPGIVVMTHSTLIAGAWYLHHAPAWSPDVQHDQQIGGGAMLSIAELVALPFLLALLYQWARAERVQTAALDRRLDAELARVAVPSPDQAQAAAPERVRPWWETEQNEVAARIRSQHREK</sequence>
<organism evidence="12 13">
    <name type="scientific">Streptomyces puniciscabiei</name>
    <dbReference type="NCBI Taxonomy" id="164348"/>
    <lineage>
        <taxon>Bacteria</taxon>
        <taxon>Bacillati</taxon>
        <taxon>Actinomycetota</taxon>
        <taxon>Actinomycetes</taxon>
        <taxon>Kitasatosporales</taxon>
        <taxon>Streptomycetaceae</taxon>
        <taxon>Streptomyces</taxon>
    </lineage>
</organism>
<dbReference type="Proteomes" id="UP000318103">
    <property type="component" value="Unassembled WGS sequence"/>
</dbReference>
<dbReference type="SUPFAM" id="SSF52218">
    <property type="entry name" value="Flavoproteins"/>
    <property type="match status" value="1"/>
</dbReference>
<dbReference type="Gene3D" id="3.40.50.360">
    <property type="match status" value="1"/>
</dbReference>
<dbReference type="GO" id="GO:0010181">
    <property type="term" value="F:FMN binding"/>
    <property type="evidence" value="ECO:0007669"/>
    <property type="project" value="InterPro"/>
</dbReference>
<keyword evidence="7 10" id="KW-1133">Transmembrane helix</keyword>
<comment type="caution">
    <text evidence="12">The sequence shown here is derived from an EMBL/GenBank/DDBJ whole genome shotgun (WGS) entry which is preliminary data.</text>
</comment>
<dbReference type="EMBL" id="VFNX01000004">
    <property type="protein sequence ID" value="TQK79930.1"/>
    <property type="molecule type" value="Genomic_DNA"/>
</dbReference>
<reference evidence="12 13" key="1">
    <citation type="submission" date="2019-06" db="EMBL/GenBank/DDBJ databases">
        <title>Sequencing the genomes of 1000 actinobacteria strains.</title>
        <authorList>
            <person name="Klenk H.-P."/>
        </authorList>
    </citation>
    <scope>NUCLEOTIDE SEQUENCE [LARGE SCALE GENOMIC DNA]</scope>
    <source>
        <strain evidence="12 13">DSM 41929</strain>
    </source>
</reference>
<dbReference type="STRING" id="164348.BFF78_02240"/>
<feature type="region of interest" description="Disordered" evidence="9">
    <location>
        <begin position="137"/>
        <end position="180"/>
    </location>
</feature>
<evidence type="ECO:0000256" key="4">
    <source>
        <dbReference type="ARBA" id="ARBA00022630"/>
    </source>
</evidence>
<dbReference type="InterPro" id="IPR017938">
    <property type="entry name" value="Riboflavin_synthase-like_b-brl"/>
</dbReference>
<keyword evidence="13" id="KW-1185">Reference proteome</keyword>
<evidence type="ECO:0000256" key="7">
    <source>
        <dbReference type="ARBA" id="ARBA00022989"/>
    </source>
</evidence>
<evidence type="ECO:0000259" key="11">
    <source>
        <dbReference type="PROSITE" id="PS50902"/>
    </source>
</evidence>
<evidence type="ECO:0000256" key="9">
    <source>
        <dbReference type="SAM" id="MobiDB-lite"/>
    </source>
</evidence>
<feature type="transmembrane region" description="Helical" evidence="10">
    <location>
        <begin position="305"/>
        <end position="325"/>
    </location>
</feature>
<keyword evidence="6 10" id="KW-0812">Transmembrane</keyword>
<evidence type="ECO:0000313" key="12">
    <source>
        <dbReference type="EMBL" id="TQK79930.1"/>
    </source>
</evidence>
<gene>
    <name evidence="12" type="ORF">FB563_7790</name>
</gene>
<feature type="domain" description="Flavodoxin-like" evidence="11">
    <location>
        <begin position="1"/>
        <end position="129"/>
    </location>
</feature>
<protein>
    <submittedName>
        <fullName evidence="12">Flavodoxin-like protein</fullName>
    </submittedName>
</protein>
<evidence type="ECO:0000256" key="3">
    <source>
        <dbReference type="ARBA" id="ARBA00022475"/>
    </source>
</evidence>
<keyword evidence="5" id="KW-0288">FMN</keyword>
<evidence type="ECO:0000256" key="2">
    <source>
        <dbReference type="ARBA" id="ARBA00004651"/>
    </source>
</evidence>
<feature type="transmembrane region" description="Helical" evidence="10">
    <location>
        <begin position="450"/>
        <end position="469"/>
    </location>
</feature>
<feature type="compositionally biased region" description="Pro residues" evidence="9">
    <location>
        <begin position="141"/>
        <end position="158"/>
    </location>
</feature>
<dbReference type="PANTHER" id="PTHR19384">
    <property type="entry name" value="NITRIC OXIDE SYNTHASE-RELATED"/>
    <property type="match status" value="1"/>
</dbReference>
<dbReference type="Pfam" id="PF09678">
    <property type="entry name" value="Caa3_CtaG"/>
    <property type="match status" value="1"/>
</dbReference>
<dbReference type="SUPFAM" id="SSF63380">
    <property type="entry name" value="Riboflavin synthase domain-like"/>
    <property type="match status" value="1"/>
</dbReference>